<reference evidence="2" key="1">
    <citation type="submission" date="2020-01" db="EMBL/GenBank/DDBJ databases">
        <authorList>
            <person name="Qin S."/>
        </authorList>
    </citation>
    <scope>NUCLEOTIDE SEQUENCE</scope>
    <source>
        <strain evidence="2">CVir17-16-YZ6g</strain>
        <plasmid evidence="2">p17-15-vir-like</plasmid>
    </source>
</reference>
<feature type="region of interest" description="Disordered" evidence="1">
    <location>
        <begin position="1"/>
        <end position="38"/>
    </location>
</feature>
<evidence type="ECO:0000313" key="2">
    <source>
        <dbReference type="EMBL" id="QTX14756.1"/>
    </source>
</evidence>
<geneLocation type="plasmid" evidence="2">
    <name>p17-15-vir-like</name>
</geneLocation>
<evidence type="ECO:0000256" key="1">
    <source>
        <dbReference type="SAM" id="MobiDB-lite"/>
    </source>
</evidence>
<proteinExistence type="predicted"/>
<accession>A0A8B0SU57</accession>
<protein>
    <submittedName>
        <fullName evidence="2">IncF plasmid conjugative transfer pilus assembly protein TraH</fullName>
    </submittedName>
</protein>
<sequence length="38" mass="4394">MTLPSEAMASFKDQLEKNKPNLQKPDPQRFRGSVHTEH</sequence>
<keyword evidence="2" id="KW-0614">Plasmid</keyword>
<organism evidence="2">
    <name type="scientific">Klebsiella pneumoniae</name>
    <dbReference type="NCBI Taxonomy" id="573"/>
    <lineage>
        <taxon>Bacteria</taxon>
        <taxon>Pseudomonadati</taxon>
        <taxon>Pseudomonadota</taxon>
        <taxon>Gammaproteobacteria</taxon>
        <taxon>Enterobacterales</taxon>
        <taxon>Enterobacteriaceae</taxon>
        <taxon>Klebsiella/Raoultella group</taxon>
        <taxon>Klebsiella</taxon>
        <taxon>Klebsiella pneumoniae complex</taxon>
    </lineage>
</organism>
<dbReference type="EMBL" id="MN956836">
    <property type="protein sequence ID" value="QTX14756.1"/>
    <property type="molecule type" value="Genomic_DNA"/>
</dbReference>
<dbReference type="AlphaFoldDB" id="A0A8B0SU57"/>
<name>A0A8B0SU57_KLEPN</name>
<feature type="compositionally biased region" description="Basic and acidic residues" evidence="1">
    <location>
        <begin position="26"/>
        <end position="38"/>
    </location>
</feature>